<dbReference type="Proteomes" id="UP000051888">
    <property type="component" value="Unassembled WGS sequence"/>
</dbReference>
<keyword evidence="6" id="KW-1185">Reference proteome</keyword>
<dbReference type="PANTHER" id="PTHR43479">
    <property type="entry name" value="ACREF/ENVCD OPERON REPRESSOR-RELATED"/>
    <property type="match status" value="1"/>
</dbReference>
<dbReference type="AlphaFoldDB" id="A0A0Q3TA52"/>
<dbReference type="InterPro" id="IPR023772">
    <property type="entry name" value="DNA-bd_HTH_TetR-type_CS"/>
</dbReference>
<keyword evidence="1" id="KW-0678">Repressor</keyword>
<dbReference type="RefSeq" id="WP_055742014.1">
    <property type="nucleotide sequence ID" value="NZ_JAAIWL010000024.1"/>
</dbReference>
<dbReference type="InterPro" id="IPR050624">
    <property type="entry name" value="HTH-type_Tx_Regulator"/>
</dbReference>
<dbReference type="STRING" id="157838.AN964_22350"/>
<dbReference type="PROSITE" id="PS01081">
    <property type="entry name" value="HTH_TETR_1"/>
    <property type="match status" value="1"/>
</dbReference>
<evidence type="ECO:0000256" key="3">
    <source>
        <dbReference type="PROSITE-ProRule" id="PRU00335"/>
    </source>
</evidence>
<dbReference type="SUPFAM" id="SSF48498">
    <property type="entry name" value="Tetracyclin repressor-like, C-terminal domain"/>
    <property type="match status" value="1"/>
</dbReference>
<dbReference type="SUPFAM" id="SSF46689">
    <property type="entry name" value="Homeodomain-like"/>
    <property type="match status" value="1"/>
</dbReference>
<evidence type="ECO:0000313" key="5">
    <source>
        <dbReference type="EMBL" id="KQL50409.1"/>
    </source>
</evidence>
<gene>
    <name evidence="5" type="ORF">AN964_22350</name>
</gene>
<dbReference type="PRINTS" id="PR00455">
    <property type="entry name" value="HTHTETR"/>
</dbReference>
<dbReference type="Gene3D" id="1.10.357.10">
    <property type="entry name" value="Tetracycline Repressor, domain 2"/>
    <property type="match status" value="1"/>
</dbReference>
<feature type="domain" description="HTH tetR-type" evidence="4">
    <location>
        <begin position="10"/>
        <end position="70"/>
    </location>
</feature>
<comment type="caution">
    <text evidence="5">The sequence shown here is derived from an EMBL/GenBank/DDBJ whole genome shotgun (WGS) entry which is preliminary data.</text>
</comment>
<dbReference type="InterPro" id="IPR001647">
    <property type="entry name" value="HTH_TetR"/>
</dbReference>
<dbReference type="InterPro" id="IPR036271">
    <property type="entry name" value="Tet_transcr_reg_TetR-rel_C_sf"/>
</dbReference>
<evidence type="ECO:0000259" key="4">
    <source>
        <dbReference type="PROSITE" id="PS50977"/>
    </source>
</evidence>
<evidence type="ECO:0000256" key="1">
    <source>
        <dbReference type="ARBA" id="ARBA00022491"/>
    </source>
</evidence>
<dbReference type="GO" id="GO:0003677">
    <property type="term" value="F:DNA binding"/>
    <property type="evidence" value="ECO:0007669"/>
    <property type="project" value="UniProtKB-UniRule"/>
</dbReference>
<dbReference type="OrthoDB" id="9814703at2"/>
<dbReference type="PATRIC" id="fig|157838.3.peg.4901"/>
<dbReference type="InterPro" id="IPR009057">
    <property type="entry name" value="Homeodomain-like_sf"/>
</dbReference>
<proteinExistence type="predicted"/>
<feature type="DNA-binding region" description="H-T-H motif" evidence="3">
    <location>
        <begin position="33"/>
        <end position="52"/>
    </location>
</feature>
<name>A0A0Q3TA52_9BACI</name>
<accession>A0A0Q3TA52</accession>
<organism evidence="5 6">
    <name type="scientific">Heyndrickxia shackletonii</name>
    <dbReference type="NCBI Taxonomy" id="157838"/>
    <lineage>
        <taxon>Bacteria</taxon>
        <taxon>Bacillati</taxon>
        <taxon>Bacillota</taxon>
        <taxon>Bacilli</taxon>
        <taxon>Bacillales</taxon>
        <taxon>Bacillaceae</taxon>
        <taxon>Heyndrickxia</taxon>
    </lineage>
</organism>
<keyword evidence="2 3" id="KW-0238">DNA-binding</keyword>
<dbReference type="Pfam" id="PF00440">
    <property type="entry name" value="TetR_N"/>
    <property type="match status" value="1"/>
</dbReference>
<dbReference type="PROSITE" id="PS50977">
    <property type="entry name" value="HTH_TETR_2"/>
    <property type="match status" value="1"/>
</dbReference>
<reference evidence="5 6" key="1">
    <citation type="submission" date="2015-09" db="EMBL/GenBank/DDBJ databases">
        <title>Genome sequencing project for genomic taxonomy and phylogenomics of Bacillus-like bacteria.</title>
        <authorList>
            <person name="Liu B."/>
            <person name="Wang J."/>
            <person name="Zhu Y."/>
            <person name="Liu G."/>
            <person name="Chen Q."/>
            <person name="Chen Z."/>
            <person name="Lan J."/>
            <person name="Che J."/>
            <person name="Ge C."/>
            <person name="Shi H."/>
            <person name="Pan Z."/>
            <person name="Liu X."/>
        </authorList>
    </citation>
    <scope>NUCLEOTIDE SEQUENCE [LARGE SCALE GENOMIC DNA]</scope>
    <source>
        <strain evidence="5 6">LMG 18435</strain>
    </source>
</reference>
<dbReference type="Gene3D" id="1.10.10.60">
    <property type="entry name" value="Homeodomain-like"/>
    <property type="match status" value="1"/>
</dbReference>
<evidence type="ECO:0000313" key="6">
    <source>
        <dbReference type="Proteomes" id="UP000051888"/>
    </source>
</evidence>
<dbReference type="InterPro" id="IPR041612">
    <property type="entry name" value="YfiR_C"/>
</dbReference>
<dbReference type="EMBL" id="LJJC01000015">
    <property type="protein sequence ID" value="KQL50409.1"/>
    <property type="molecule type" value="Genomic_DNA"/>
</dbReference>
<sequence>MPKVSESYKEKKRQLIMENALILFGEKGYELTTIDDIGLKSGISKGMVYTYFKSKEDLYITSMQQRTNHTFSKLQERFKKFSSADEKIVELLRVYREAVTTTEGWTNIIRVDLEFWINSSRYDHLRNIMKEHFKNQMLHFLIQIIQEGQKNGEFKREVETETFASLFWAMLDGICLHYAVIDKEYDYRGNFLLAEKMILQYLK</sequence>
<evidence type="ECO:0000256" key="2">
    <source>
        <dbReference type="ARBA" id="ARBA00023125"/>
    </source>
</evidence>
<dbReference type="PANTHER" id="PTHR43479:SF11">
    <property type="entry name" value="ACREF_ENVCD OPERON REPRESSOR-RELATED"/>
    <property type="match status" value="1"/>
</dbReference>
<dbReference type="Pfam" id="PF17922">
    <property type="entry name" value="TetR_C_17"/>
    <property type="match status" value="1"/>
</dbReference>
<protein>
    <recommendedName>
        <fullName evidence="4">HTH tetR-type domain-containing protein</fullName>
    </recommendedName>
</protein>